<organism evidence="1 2">
    <name type="scientific">Portunus trituberculatus</name>
    <name type="common">Swimming crab</name>
    <name type="synonym">Neptunus trituberculatus</name>
    <dbReference type="NCBI Taxonomy" id="210409"/>
    <lineage>
        <taxon>Eukaryota</taxon>
        <taxon>Metazoa</taxon>
        <taxon>Ecdysozoa</taxon>
        <taxon>Arthropoda</taxon>
        <taxon>Crustacea</taxon>
        <taxon>Multicrustacea</taxon>
        <taxon>Malacostraca</taxon>
        <taxon>Eumalacostraca</taxon>
        <taxon>Eucarida</taxon>
        <taxon>Decapoda</taxon>
        <taxon>Pleocyemata</taxon>
        <taxon>Brachyura</taxon>
        <taxon>Eubrachyura</taxon>
        <taxon>Portunoidea</taxon>
        <taxon>Portunidae</taxon>
        <taxon>Portuninae</taxon>
        <taxon>Portunus</taxon>
    </lineage>
</organism>
<reference evidence="1 2" key="1">
    <citation type="submission" date="2019-05" db="EMBL/GenBank/DDBJ databases">
        <title>Another draft genome of Portunus trituberculatus and its Hox gene families provides insights of decapod evolution.</title>
        <authorList>
            <person name="Jeong J.-H."/>
            <person name="Song I."/>
            <person name="Kim S."/>
            <person name="Choi T."/>
            <person name="Kim D."/>
            <person name="Ryu S."/>
            <person name="Kim W."/>
        </authorList>
    </citation>
    <scope>NUCLEOTIDE SEQUENCE [LARGE SCALE GENOMIC DNA]</scope>
    <source>
        <tissue evidence="1">Muscle</tissue>
    </source>
</reference>
<proteinExistence type="predicted"/>
<keyword evidence="2" id="KW-1185">Reference proteome</keyword>
<gene>
    <name evidence="1" type="ORF">E2C01_010050</name>
</gene>
<dbReference type="EMBL" id="VSRR010000568">
    <property type="protein sequence ID" value="MPC17202.1"/>
    <property type="molecule type" value="Genomic_DNA"/>
</dbReference>
<name>A0A5B7D7C4_PORTR</name>
<comment type="caution">
    <text evidence="1">The sequence shown here is derived from an EMBL/GenBank/DDBJ whole genome shotgun (WGS) entry which is preliminary data.</text>
</comment>
<evidence type="ECO:0000313" key="2">
    <source>
        <dbReference type="Proteomes" id="UP000324222"/>
    </source>
</evidence>
<dbReference type="Proteomes" id="UP000324222">
    <property type="component" value="Unassembled WGS sequence"/>
</dbReference>
<protein>
    <submittedName>
        <fullName evidence="1">Uncharacterized protein</fullName>
    </submittedName>
</protein>
<accession>A0A5B7D7C4</accession>
<evidence type="ECO:0000313" key="1">
    <source>
        <dbReference type="EMBL" id="MPC17202.1"/>
    </source>
</evidence>
<sequence length="71" mass="7560">MARSTRKPPAGSGGTKVLMSGEAEQHVPVCDTDAAESTKFSAGVIYNPGKCERPGSQKWILLINLCLKGRN</sequence>
<dbReference type="AlphaFoldDB" id="A0A5B7D7C4"/>